<dbReference type="CDD" id="cd22758">
    <property type="entry name" value="OTU_232R-like"/>
    <property type="match status" value="1"/>
</dbReference>
<comment type="catalytic activity">
    <reaction evidence="7">
        <text>L-threonyl-[protein] + ATP = O-phospho-L-threonyl-[protein] + ADP + H(+)</text>
        <dbReference type="Rhea" id="RHEA:46608"/>
        <dbReference type="Rhea" id="RHEA-COMP:11060"/>
        <dbReference type="Rhea" id="RHEA-COMP:11605"/>
        <dbReference type="ChEBI" id="CHEBI:15378"/>
        <dbReference type="ChEBI" id="CHEBI:30013"/>
        <dbReference type="ChEBI" id="CHEBI:30616"/>
        <dbReference type="ChEBI" id="CHEBI:61977"/>
        <dbReference type="ChEBI" id="CHEBI:456216"/>
        <dbReference type="EC" id="2.7.11.1"/>
    </reaction>
</comment>
<reference evidence="13" key="1">
    <citation type="journal article" date="2021" name="Genome Biol. Evol.">
        <title>A High-Quality Reference Genome for a Parasitic Bivalve with Doubly Uniparental Inheritance (Bivalvia: Unionida).</title>
        <authorList>
            <person name="Smith C.H."/>
        </authorList>
    </citation>
    <scope>NUCLEOTIDE SEQUENCE</scope>
    <source>
        <strain evidence="13">CHS0354</strain>
    </source>
</reference>
<evidence type="ECO:0000256" key="1">
    <source>
        <dbReference type="ARBA" id="ARBA00012513"/>
    </source>
</evidence>
<dbReference type="Pfam" id="PF18738">
    <property type="entry name" value="HEPN_DZIP3"/>
    <property type="match status" value="1"/>
</dbReference>
<dbReference type="Gene3D" id="1.10.10.10">
    <property type="entry name" value="Winged helix-like DNA-binding domain superfamily/Winged helix DNA-binding domain"/>
    <property type="match status" value="1"/>
</dbReference>
<reference evidence="13" key="3">
    <citation type="submission" date="2023-05" db="EMBL/GenBank/DDBJ databases">
        <authorList>
            <person name="Smith C.H."/>
        </authorList>
    </citation>
    <scope>NUCLEOTIDE SEQUENCE</scope>
    <source>
        <strain evidence="13">CHS0354</strain>
        <tissue evidence="13">Mantle</tissue>
    </source>
</reference>
<evidence type="ECO:0000259" key="12">
    <source>
        <dbReference type="PROSITE" id="PS51424"/>
    </source>
</evidence>
<feature type="coiled-coil region" evidence="9">
    <location>
        <begin position="1243"/>
        <end position="1270"/>
    </location>
</feature>
<dbReference type="Pfam" id="PF08477">
    <property type="entry name" value="Roc"/>
    <property type="match status" value="1"/>
</dbReference>
<organism evidence="13 14">
    <name type="scientific">Potamilus streckersoni</name>
    <dbReference type="NCBI Taxonomy" id="2493646"/>
    <lineage>
        <taxon>Eukaryota</taxon>
        <taxon>Metazoa</taxon>
        <taxon>Spiralia</taxon>
        <taxon>Lophotrochozoa</taxon>
        <taxon>Mollusca</taxon>
        <taxon>Bivalvia</taxon>
        <taxon>Autobranchia</taxon>
        <taxon>Heteroconchia</taxon>
        <taxon>Palaeoheterodonta</taxon>
        <taxon>Unionida</taxon>
        <taxon>Unionoidea</taxon>
        <taxon>Unionidae</taxon>
        <taxon>Ambleminae</taxon>
        <taxon>Lampsilini</taxon>
        <taxon>Potamilus</taxon>
    </lineage>
</organism>
<evidence type="ECO:0000256" key="9">
    <source>
        <dbReference type="SAM" id="Coils"/>
    </source>
</evidence>
<dbReference type="Pfam" id="PF16095">
    <property type="entry name" value="COR-A"/>
    <property type="match status" value="1"/>
</dbReference>
<dbReference type="InterPro" id="IPR050704">
    <property type="entry name" value="Peptidase_C85-like"/>
</dbReference>
<dbReference type="PROSITE" id="PS50802">
    <property type="entry name" value="OTU"/>
    <property type="match status" value="1"/>
</dbReference>
<evidence type="ECO:0000256" key="7">
    <source>
        <dbReference type="ARBA" id="ARBA00047899"/>
    </source>
</evidence>
<dbReference type="GO" id="GO:0016301">
    <property type="term" value="F:kinase activity"/>
    <property type="evidence" value="ECO:0007669"/>
    <property type="project" value="UniProtKB-KW"/>
</dbReference>
<dbReference type="GO" id="GO:0005524">
    <property type="term" value="F:ATP binding"/>
    <property type="evidence" value="ECO:0007669"/>
    <property type="project" value="UniProtKB-KW"/>
</dbReference>
<proteinExistence type="predicted"/>
<dbReference type="InterPro" id="IPR027417">
    <property type="entry name" value="P-loop_NTPase"/>
</dbReference>
<dbReference type="InterPro" id="IPR020859">
    <property type="entry name" value="ROC"/>
</dbReference>
<dbReference type="EMBL" id="JAEAOA010002341">
    <property type="protein sequence ID" value="KAK3607770.1"/>
    <property type="molecule type" value="Genomic_DNA"/>
</dbReference>
<dbReference type="PANTHER" id="PTHR12419">
    <property type="entry name" value="OTU DOMAIN CONTAINING PROTEIN"/>
    <property type="match status" value="1"/>
</dbReference>
<feature type="domain" description="Roc" evidence="12">
    <location>
        <begin position="50"/>
        <end position="406"/>
    </location>
</feature>
<evidence type="ECO:0000313" key="14">
    <source>
        <dbReference type="Proteomes" id="UP001195483"/>
    </source>
</evidence>
<keyword evidence="3" id="KW-0677">Repeat</keyword>
<keyword evidence="4" id="KW-0547">Nucleotide-binding</keyword>
<dbReference type="Gene3D" id="3.90.70.80">
    <property type="match status" value="1"/>
</dbReference>
<evidence type="ECO:0000256" key="10">
    <source>
        <dbReference type="SAM" id="MobiDB-lite"/>
    </source>
</evidence>
<keyword evidence="14" id="KW-1185">Reference proteome</keyword>
<dbReference type="SUPFAM" id="SSF52540">
    <property type="entry name" value="P-loop containing nucleoside triphosphate hydrolases"/>
    <property type="match status" value="1"/>
</dbReference>
<evidence type="ECO:0000256" key="3">
    <source>
        <dbReference type="ARBA" id="ARBA00022737"/>
    </source>
</evidence>
<reference evidence="13" key="2">
    <citation type="journal article" date="2021" name="Genome Biol. Evol.">
        <title>Developing a high-quality reference genome for a parasitic bivalve with doubly uniparental inheritance (Bivalvia: Unionida).</title>
        <authorList>
            <person name="Smith C.H."/>
        </authorList>
    </citation>
    <scope>NUCLEOTIDE SEQUENCE</scope>
    <source>
        <strain evidence="13">CHS0354</strain>
        <tissue evidence="13">Mantle</tissue>
    </source>
</reference>
<evidence type="ECO:0000256" key="4">
    <source>
        <dbReference type="ARBA" id="ARBA00022741"/>
    </source>
</evidence>
<dbReference type="EC" id="2.7.11.1" evidence="1"/>
<gene>
    <name evidence="13" type="ORF">CHS0354_040675</name>
</gene>
<feature type="domain" description="OTU" evidence="11">
    <location>
        <begin position="870"/>
        <end position="1011"/>
    </location>
</feature>
<evidence type="ECO:0000256" key="6">
    <source>
        <dbReference type="ARBA" id="ARBA00022840"/>
    </source>
</evidence>
<dbReference type="Pfam" id="PF02338">
    <property type="entry name" value="OTU"/>
    <property type="match status" value="1"/>
</dbReference>
<name>A0AAE0WBY5_9BIVA</name>
<feature type="region of interest" description="Disordered" evidence="10">
    <location>
        <begin position="1020"/>
        <end position="1057"/>
    </location>
</feature>
<keyword evidence="6" id="KW-0067">ATP-binding</keyword>
<evidence type="ECO:0000313" key="13">
    <source>
        <dbReference type="EMBL" id="KAK3607770.1"/>
    </source>
</evidence>
<dbReference type="InterPro" id="IPR003323">
    <property type="entry name" value="OTU_dom"/>
</dbReference>
<dbReference type="Gene3D" id="3.30.70.1390">
    <property type="entry name" value="ROC domain from the Parkinson's disease-associated leucine-rich repeat kinase 2"/>
    <property type="match status" value="1"/>
</dbReference>
<dbReference type="InterPro" id="IPR041249">
    <property type="entry name" value="HEPN_DZIP3"/>
</dbReference>
<comment type="caution">
    <text evidence="13">The sequence shown here is derived from an EMBL/GenBank/DDBJ whole genome shotgun (WGS) entry which is preliminary data.</text>
</comment>
<evidence type="ECO:0000256" key="8">
    <source>
        <dbReference type="ARBA" id="ARBA00048679"/>
    </source>
</evidence>
<keyword evidence="2" id="KW-0808">Transferase</keyword>
<dbReference type="Proteomes" id="UP001195483">
    <property type="component" value="Unassembled WGS sequence"/>
</dbReference>
<dbReference type="InterPro" id="IPR032171">
    <property type="entry name" value="COR-A"/>
</dbReference>
<evidence type="ECO:0000259" key="11">
    <source>
        <dbReference type="PROSITE" id="PS50802"/>
    </source>
</evidence>
<sequence>MFWDNGRLYVACNGSSEITVFTHLYQGVPLEILKMDDRSIQLFEEALKAGKENVYNIRVMVVGHVGVGKTTLIKRLLREEVDISERRSTEGVDVYVNCCDVSLSSFKWKPRKNDIEQDRRLQRLVKVLIDQMPTRNKVIDDEQAAILSHGVRTDNSAHITDKEHVLVSSEKDGTLNSYLEAHVFDEEKDAEVLSTGIHSLHKDFGQNIASTASQEKKSTLNAAQTTLSQSETSTIAMLKLLKENADKLKQDAVKYIPMTIWDFAGQYAFYTTHQTFLTRRAIYLLVSDISGQVTDFVNDEYFFDSEGIVQCRVHDLIEVWINSIHSCSPSPESGIPPVILVGTHVDKISQYCHEICEKYFGKIRSYLRDKPTRFHLVNEDFAINNTIVDRKLEDLRRKIVEVASHQPYWGEEIPAHWIPLEQELMRLKAAGIKVIPLSLLEDMNKAGAVQISKDELNLFLRFQHDIGTILYFSKEVLKMKIVLDPQWMIDALKSLITAEMFVLRNTPAVSRKWFEFKENGKLFPELIDAIWMKDNNPDLFDNREHILLLMEQMNIISKPKVFGEDALEVKEENYYLAPCMLRQETPQDVICPKPNPQMETSSVLCYVFTNKFLPSPIFHRLLAACVAHWPLATKKKETVQENQIYCGCCVFQLDQCHKLILHFREYVIFVRVTRMGIKEKTPSSEVCTGARVFITAMLSEIIGCLSQNLSYELFIQCPEYNGVSVNSLLPVSFLQENAEVRCDFHDNMIESYNLLKFWFKDQEQSRDVNASRVNRTKRKAKQHISENLSRIKRKKKRITALKRPVAKKISNTIQSDVPDKAEVTDIKDSKKTGVSCSDPELLCQVLKKSTQVASSKQKTLEENCQRVGLKFHGETPGNGNCFFEAVSSQLQRLNCAVQKSAQQLRQDVVAFMKANAILQVCEGTINLAEFISDDNFNDYCERMARDGEWADHVVVVGMARMLQMDIMIVTSAPSSGPENIIAWVVSQTNFNGQPILLGHIYESHFKSLQPIDHEVHEVQQCNEGKQPVREETATQTEQEAEPEDGSSDVPMPPPPAGDMDRFMRLTYLLVDVGSRVLRQLLNHHTVTPNCTLDQYLAKNRSTLNSLLKRKVLHQPQMDILFPPNGGNTDLEDYDVTLLSALFNNVVPSLTQQEESIIKSLRQDRNNLYGHAKSCKMNALEYQTCWNSIRSTLISLSHQCGDPNFQTEVSQEIQRIQISAIPTGSYLDILTTWFSTIETVKGSLETVKESLETTEGELRALKARVGSLELMKTAGDRERK</sequence>
<protein>
    <recommendedName>
        <fullName evidence="1">non-specific serine/threonine protein kinase</fullName>
        <ecNumber evidence="1">2.7.11.1</ecNumber>
    </recommendedName>
</protein>
<dbReference type="PROSITE" id="PS51424">
    <property type="entry name" value="ROC"/>
    <property type="match status" value="1"/>
</dbReference>
<accession>A0AAE0WBY5</accession>
<evidence type="ECO:0000256" key="5">
    <source>
        <dbReference type="ARBA" id="ARBA00022777"/>
    </source>
</evidence>
<comment type="catalytic activity">
    <reaction evidence="8">
        <text>L-seryl-[protein] + ATP = O-phospho-L-seryl-[protein] + ADP + H(+)</text>
        <dbReference type="Rhea" id="RHEA:17989"/>
        <dbReference type="Rhea" id="RHEA-COMP:9863"/>
        <dbReference type="Rhea" id="RHEA-COMP:11604"/>
        <dbReference type="ChEBI" id="CHEBI:15378"/>
        <dbReference type="ChEBI" id="CHEBI:29999"/>
        <dbReference type="ChEBI" id="CHEBI:30616"/>
        <dbReference type="ChEBI" id="CHEBI:83421"/>
        <dbReference type="ChEBI" id="CHEBI:456216"/>
        <dbReference type="EC" id="2.7.11.1"/>
    </reaction>
</comment>
<dbReference type="SUPFAM" id="SSF54001">
    <property type="entry name" value="Cysteine proteinases"/>
    <property type="match status" value="1"/>
</dbReference>
<keyword evidence="9" id="KW-0175">Coiled coil</keyword>
<keyword evidence="5" id="KW-0418">Kinase</keyword>
<dbReference type="AlphaFoldDB" id="A0AAE0WBY5"/>
<dbReference type="GO" id="GO:0004843">
    <property type="term" value="F:cysteine-type deubiquitinase activity"/>
    <property type="evidence" value="ECO:0007669"/>
    <property type="project" value="TreeGrafter"/>
</dbReference>
<dbReference type="Gene3D" id="3.40.50.300">
    <property type="entry name" value="P-loop containing nucleotide triphosphate hydrolases"/>
    <property type="match status" value="2"/>
</dbReference>
<dbReference type="InterPro" id="IPR038765">
    <property type="entry name" value="Papain-like_cys_pep_sf"/>
</dbReference>
<evidence type="ECO:0000256" key="2">
    <source>
        <dbReference type="ARBA" id="ARBA00022679"/>
    </source>
</evidence>
<dbReference type="GO" id="GO:0016579">
    <property type="term" value="P:protein deubiquitination"/>
    <property type="evidence" value="ECO:0007669"/>
    <property type="project" value="TreeGrafter"/>
</dbReference>
<dbReference type="InterPro" id="IPR036388">
    <property type="entry name" value="WH-like_DNA-bd_sf"/>
</dbReference>